<name>A0ABW5L699_9SPHI</name>
<dbReference type="Proteomes" id="UP001597440">
    <property type="component" value="Unassembled WGS sequence"/>
</dbReference>
<reference evidence="2" key="1">
    <citation type="journal article" date="2019" name="Int. J. Syst. Evol. Microbiol.">
        <title>The Global Catalogue of Microorganisms (GCM) 10K type strain sequencing project: providing services to taxonomists for standard genome sequencing and annotation.</title>
        <authorList>
            <consortium name="The Broad Institute Genomics Platform"/>
            <consortium name="The Broad Institute Genome Sequencing Center for Infectious Disease"/>
            <person name="Wu L."/>
            <person name="Ma J."/>
        </authorList>
    </citation>
    <scope>NUCLEOTIDE SEQUENCE [LARGE SCALE GENOMIC DNA]</scope>
    <source>
        <strain evidence="2">KCTC 52298</strain>
    </source>
</reference>
<organism evidence="1 2">
    <name type="scientific">Sphingobacterium tabacisoli</name>
    <dbReference type="NCBI Taxonomy" id="2044855"/>
    <lineage>
        <taxon>Bacteria</taxon>
        <taxon>Pseudomonadati</taxon>
        <taxon>Bacteroidota</taxon>
        <taxon>Sphingobacteriia</taxon>
        <taxon>Sphingobacteriales</taxon>
        <taxon>Sphingobacteriaceae</taxon>
        <taxon>Sphingobacterium</taxon>
    </lineage>
</organism>
<comment type="caution">
    <text evidence="1">The sequence shown here is derived from an EMBL/GenBank/DDBJ whole genome shotgun (WGS) entry which is preliminary data.</text>
</comment>
<dbReference type="EMBL" id="JBHULD010000025">
    <property type="protein sequence ID" value="MFD2556709.1"/>
    <property type="molecule type" value="Genomic_DNA"/>
</dbReference>
<gene>
    <name evidence="1" type="ORF">ACFSQW_20140</name>
</gene>
<accession>A0ABW5L699</accession>
<evidence type="ECO:0000313" key="1">
    <source>
        <dbReference type="EMBL" id="MFD2556709.1"/>
    </source>
</evidence>
<dbReference type="RefSeq" id="WP_210354881.1">
    <property type="nucleotide sequence ID" value="NZ_JAEQMU010000002.1"/>
</dbReference>
<evidence type="ECO:0008006" key="3">
    <source>
        <dbReference type="Google" id="ProtNLM"/>
    </source>
</evidence>
<protein>
    <recommendedName>
        <fullName evidence="3">Helix-turn-helix domain-containing protein</fullName>
    </recommendedName>
</protein>
<proteinExistence type="predicted"/>
<evidence type="ECO:0000313" key="2">
    <source>
        <dbReference type="Proteomes" id="UP001597440"/>
    </source>
</evidence>
<keyword evidence="2" id="KW-1185">Reference proteome</keyword>
<sequence>MIRLLSTLVRLAGDILACLNHIVQLLQASGLPDSAGKIDAPAKNDTAAPPEKPDIDAYTEEELCTVGEACLAMNVSRSHIDRMRNREEFTKLEHKNGRVRLVKAEVEAAKVWYSKRKGKL</sequence>